<reference evidence="6 8" key="3">
    <citation type="submission" date="2017-09" db="EMBL/GenBank/DDBJ databases">
        <title>Streptomyces genome completion.</title>
        <authorList>
            <person name="Lee N."/>
            <person name="Cho B.-K."/>
        </authorList>
    </citation>
    <scope>NUCLEOTIDE SEQUENCE [LARGE SCALE GENOMIC DNA]</scope>
    <source>
        <strain evidence="6 8">ATCC 14899</strain>
    </source>
</reference>
<dbReference type="Gene3D" id="2.40.30.10">
    <property type="entry name" value="Translation factors"/>
    <property type="match status" value="1"/>
</dbReference>
<dbReference type="Pfam" id="PF00679">
    <property type="entry name" value="EFG_C"/>
    <property type="match status" value="1"/>
</dbReference>
<dbReference type="RefSeq" id="WP_043446900.1">
    <property type="nucleotide sequence ID" value="NZ_CP009313.1"/>
</dbReference>
<dbReference type="NCBIfam" id="TIGR00231">
    <property type="entry name" value="small_GTP"/>
    <property type="match status" value="1"/>
</dbReference>
<dbReference type="CDD" id="cd01684">
    <property type="entry name" value="Tet_like_IV"/>
    <property type="match status" value="1"/>
</dbReference>
<dbReference type="Proteomes" id="UP000031526">
    <property type="component" value="Chromosome"/>
</dbReference>
<dbReference type="OrthoDB" id="9801472at2"/>
<dbReference type="InterPro" id="IPR000640">
    <property type="entry name" value="EFG_V-like"/>
</dbReference>
<dbReference type="Gene3D" id="3.30.230.10">
    <property type="match status" value="1"/>
</dbReference>
<dbReference type="InterPro" id="IPR005517">
    <property type="entry name" value="Transl_elong_EFG/EF2_IV"/>
</dbReference>
<evidence type="ECO:0000313" key="6">
    <source>
        <dbReference type="EMBL" id="QEV42594.1"/>
    </source>
</evidence>
<dbReference type="Gene3D" id="3.30.70.870">
    <property type="entry name" value="Elongation Factor G (Translational Gtpase), domain 3"/>
    <property type="match status" value="1"/>
</dbReference>
<accession>A0A0B5DLN9</accession>
<evidence type="ECO:0000259" key="4">
    <source>
        <dbReference type="PROSITE" id="PS51722"/>
    </source>
</evidence>
<feature type="domain" description="Tr-type G" evidence="4">
    <location>
        <begin position="1"/>
        <end position="253"/>
    </location>
</feature>
<dbReference type="HOGENOM" id="CLU_002794_4_2_11"/>
<dbReference type="InterPro" id="IPR020568">
    <property type="entry name" value="Ribosomal_Su5_D2-typ_SF"/>
</dbReference>
<dbReference type="InterPro" id="IPR009000">
    <property type="entry name" value="Transl_B-barrel_sf"/>
</dbReference>
<dbReference type="SUPFAM" id="SSF54980">
    <property type="entry name" value="EF-G C-terminal domain-like"/>
    <property type="match status" value="2"/>
</dbReference>
<dbReference type="CDD" id="cd04168">
    <property type="entry name" value="TetM_like"/>
    <property type="match status" value="1"/>
</dbReference>
<dbReference type="PROSITE" id="PS00301">
    <property type="entry name" value="G_TR_1"/>
    <property type="match status" value="1"/>
</dbReference>
<dbReference type="SUPFAM" id="SSF50447">
    <property type="entry name" value="Translation proteins"/>
    <property type="match status" value="1"/>
</dbReference>
<keyword evidence="1" id="KW-0547">Nucleotide-binding</keyword>
<dbReference type="EMBL" id="CP023747">
    <property type="protein sequence ID" value="QEV42594.1"/>
    <property type="molecule type" value="Genomic_DNA"/>
</dbReference>
<evidence type="ECO:0000313" key="5">
    <source>
        <dbReference type="EMBL" id="AJE44104.1"/>
    </source>
</evidence>
<dbReference type="PROSITE" id="PS51722">
    <property type="entry name" value="G_TR_2"/>
    <property type="match status" value="1"/>
</dbReference>
<dbReference type="PANTHER" id="PTHR43261:SF1">
    <property type="entry name" value="RIBOSOME-RELEASING FACTOR 2, MITOCHONDRIAL"/>
    <property type="match status" value="1"/>
</dbReference>
<dbReference type="InterPro" id="IPR041095">
    <property type="entry name" value="EFG_II"/>
</dbReference>
<reference evidence="7" key="1">
    <citation type="submission" date="2014-09" db="EMBL/GenBank/DDBJ databases">
        <title>Sequence of the Streptomyces nodosus genome.</title>
        <authorList>
            <person name="Sweeney P."/>
            <person name="Stephens N."/>
            <person name="Murphy C."/>
            <person name="Caffrey P."/>
        </authorList>
    </citation>
    <scope>NUCLEOTIDE SEQUENCE [LARGE SCALE GENOMIC DNA]</scope>
    <source>
        <strain evidence="7">ATCC 14899</strain>
    </source>
</reference>
<dbReference type="AlphaFoldDB" id="A0A0B5DLN9"/>
<reference evidence="5 7" key="2">
    <citation type="journal article" date="2016" name="Appl. Microbiol. Biotechnol.">
        <title>Exploiting the genome sequence of Streptomyces nodosus for enhanced antibiotic production.</title>
        <authorList>
            <person name="Sweeney P."/>
            <person name="Murphy C.D."/>
            <person name="Caffrey P."/>
        </authorList>
    </citation>
    <scope>NUCLEOTIDE SEQUENCE [LARGE SCALE GENOMIC DNA]</scope>
    <source>
        <strain evidence="5 7">ATCC 14899</strain>
    </source>
</reference>
<evidence type="ECO:0000256" key="1">
    <source>
        <dbReference type="ARBA" id="ARBA00022741"/>
    </source>
</evidence>
<dbReference type="PRINTS" id="PR00315">
    <property type="entry name" value="ELONGATNFCT"/>
</dbReference>
<keyword evidence="3" id="KW-0342">GTP-binding</keyword>
<dbReference type="InterPro" id="IPR027417">
    <property type="entry name" value="P-loop_NTPase"/>
</dbReference>
<dbReference type="GO" id="GO:0003924">
    <property type="term" value="F:GTPase activity"/>
    <property type="evidence" value="ECO:0007669"/>
    <property type="project" value="InterPro"/>
</dbReference>
<dbReference type="Pfam" id="PF03764">
    <property type="entry name" value="EFG_IV"/>
    <property type="match status" value="1"/>
</dbReference>
<dbReference type="GO" id="GO:0006412">
    <property type="term" value="P:translation"/>
    <property type="evidence" value="ECO:0007669"/>
    <property type="project" value="UniProtKB-KW"/>
</dbReference>
<dbReference type="InterPro" id="IPR014721">
    <property type="entry name" value="Ribsml_uS5_D2-typ_fold_subgr"/>
</dbReference>
<dbReference type="KEGG" id="snq:CP978_32265"/>
<dbReference type="Pfam" id="PF14492">
    <property type="entry name" value="EFG_III"/>
    <property type="match status" value="1"/>
</dbReference>
<dbReference type="STRING" id="40318.SNOD_31985"/>
<evidence type="ECO:0000313" key="7">
    <source>
        <dbReference type="Proteomes" id="UP000031526"/>
    </source>
</evidence>
<evidence type="ECO:0000256" key="3">
    <source>
        <dbReference type="ARBA" id="ARBA00023134"/>
    </source>
</evidence>
<keyword evidence="2" id="KW-0648">Protein biosynthesis</keyword>
<gene>
    <name evidence="6" type="ORF">CP978_32265</name>
    <name evidence="5" type="ORF">SNOD_31985</name>
</gene>
<dbReference type="GO" id="GO:0005525">
    <property type="term" value="F:GTP binding"/>
    <property type="evidence" value="ECO:0007669"/>
    <property type="project" value="UniProtKB-KW"/>
</dbReference>
<protein>
    <submittedName>
        <fullName evidence="5">GTP-binding protein</fullName>
    </submittedName>
</protein>
<dbReference type="PANTHER" id="PTHR43261">
    <property type="entry name" value="TRANSLATION ELONGATION FACTOR G-RELATED"/>
    <property type="match status" value="1"/>
</dbReference>
<dbReference type="PRINTS" id="PR01037">
    <property type="entry name" value="TCRTETOQM"/>
</dbReference>
<dbReference type="EMBL" id="CP009313">
    <property type="protein sequence ID" value="AJE44104.1"/>
    <property type="molecule type" value="Genomic_DNA"/>
</dbReference>
<name>A0A0B5DLN9_9ACTN</name>
<dbReference type="CDD" id="cd16258">
    <property type="entry name" value="Tet_III"/>
    <property type="match status" value="1"/>
</dbReference>
<dbReference type="Proteomes" id="UP000325763">
    <property type="component" value="Chromosome"/>
</dbReference>
<dbReference type="SUPFAM" id="SSF54211">
    <property type="entry name" value="Ribosomal protein S5 domain 2-like"/>
    <property type="match status" value="1"/>
</dbReference>
<dbReference type="InterPro" id="IPR035647">
    <property type="entry name" value="EFG_III/V"/>
</dbReference>
<dbReference type="Gene3D" id="3.40.50.300">
    <property type="entry name" value="P-loop containing nucleotide triphosphate hydrolases"/>
    <property type="match status" value="1"/>
</dbReference>
<dbReference type="Pfam" id="PF00009">
    <property type="entry name" value="GTP_EFTU"/>
    <property type="match status" value="1"/>
</dbReference>
<dbReference type="InterPro" id="IPR005225">
    <property type="entry name" value="Small_GTP-bd"/>
</dbReference>
<organism evidence="5 7">
    <name type="scientific">Streptomyces nodosus</name>
    <dbReference type="NCBI Taxonomy" id="40318"/>
    <lineage>
        <taxon>Bacteria</taxon>
        <taxon>Bacillati</taxon>
        <taxon>Actinomycetota</taxon>
        <taxon>Actinomycetes</taxon>
        <taxon>Kitasatosporales</taxon>
        <taxon>Streptomycetaceae</taxon>
        <taxon>Streptomyces</taxon>
    </lineage>
</organism>
<keyword evidence="7" id="KW-1185">Reference proteome</keyword>
<evidence type="ECO:0000256" key="2">
    <source>
        <dbReference type="ARBA" id="ARBA00022917"/>
    </source>
</evidence>
<dbReference type="SMART" id="SM00889">
    <property type="entry name" value="EFG_IV"/>
    <property type="match status" value="1"/>
</dbReference>
<dbReference type="SUPFAM" id="SSF52540">
    <property type="entry name" value="P-loop containing nucleoside triphosphate hydrolases"/>
    <property type="match status" value="1"/>
</dbReference>
<sequence length="669" mass="72344">MHTLNLGILAHVDAGKTSLTERLLHTAGVIDEIGSVDDGSTRTDSLALERRRGITIKSAVVSFALDDITVNLIDTPGHPDFIAEVERVLSVLDGAVLVVSAVEGVQAQTRILMRTLRRLRIPTLVFVNKIDRRGAHHDRTLRALATRLTGAVVPMVRPHGLGTQDAGVRPHGAQDPGFEGQLLDALAEHDEALLTTYVQDTVSYERLRAALVEQTRRARVHPVFFGSAITGAGVPELVEGIKELLPAAEGDPEGPVSGTVFKVERGAAGEKIAYARVFSGTVRNRDRLLLHDGREGKVTATGVFDGGADIREAPVTAGRIGKLWGLADIRIGDCFGDPPRADGTQHHFAPPTLETVVVPARARERGALHLALTQLAEQDPLIGLRQDEIRQEISVSLYGEVQKEVLQTTLAEEYGLEVTFRETTPLCVERPVGTGAAVEFNKKDPNPFLATVGLRIDPAPVGSGVEFRLEVELGSMPYAFFKAVEDTVTETLTQGLHGWQVTDCTVTMTHSGYSPRQSHAHQGFDKSMSSTGADFRGLTPLVVMSALQCAGTQVFEPMHRFRVRAPADTLGALLPVLARRRAVPGTTELLGDACVLTGRVPAAQVHALEQSLPGPTHGEGEWESEFDHYAAVTVGAPPDRPRTDHDPLDRETYLMRVLRRMPGQAAEVN</sequence>
<dbReference type="InterPro" id="IPR031157">
    <property type="entry name" value="G_TR_CS"/>
</dbReference>
<dbReference type="GO" id="GO:0032790">
    <property type="term" value="P:ribosome disassembly"/>
    <property type="evidence" value="ECO:0007669"/>
    <property type="project" value="TreeGrafter"/>
</dbReference>
<dbReference type="SMART" id="SM00838">
    <property type="entry name" value="EFG_C"/>
    <property type="match status" value="1"/>
</dbReference>
<evidence type="ECO:0000313" key="8">
    <source>
        <dbReference type="Proteomes" id="UP000325763"/>
    </source>
</evidence>
<dbReference type="InterPro" id="IPR000795">
    <property type="entry name" value="T_Tr_GTP-bd_dom"/>
</dbReference>
<proteinExistence type="predicted"/>